<protein>
    <submittedName>
        <fullName evidence="5">2-oxoglutarate ferredoxin oxidoreductase subunit delta</fullName>
    </submittedName>
</protein>
<name>A0A4R7KB21_9CLOT</name>
<evidence type="ECO:0000259" key="4">
    <source>
        <dbReference type="PROSITE" id="PS51379"/>
    </source>
</evidence>
<keyword evidence="3" id="KW-0411">Iron-sulfur</keyword>
<accession>A0A4R7KB21</accession>
<dbReference type="GO" id="GO:0046872">
    <property type="term" value="F:metal ion binding"/>
    <property type="evidence" value="ECO:0007669"/>
    <property type="project" value="UniProtKB-KW"/>
</dbReference>
<dbReference type="Proteomes" id="UP000295325">
    <property type="component" value="Unassembled WGS sequence"/>
</dbReference>
<keyword evidence="6" id="KW-1185">Reference proteome</keyword>
<dbReference type="Pfam" id="PF12838">
    <property type="entry name" value="Fer4_7"/>
    <property type="match status" value="1"/>
</dbReference>
<comment type="caution">
    <text evidence="5">The sequence shown here is derived from an EMBL/GenBank/DDBJ whole genome shotgun (WGS) entry which is preliminary data.</text>
</comment>
<reference evidence="5 6" key="1">
    <citation type="submission" date="2019-03" db="EMBL/GenBank/DDBJ databases">
        <title>Genomic Encyclopedia of Type Strains, Phase IV (KMG-IV): sequencing the most valuable type-strain genomes for metagenomic binning, comparative biology and taxonomic classification.</title>
        <authorList>
            <person name="Goeker M."/>
        </authorList>
    </citation>
    <scope>NUCLEOTIDE SEQUENCE [LARGE SCALE GENOMIC DNA]</scope>
    <source>
        <strain evidence="5 6">DSM 24455</strain>
    </source>
</reference>
<evidence type="ECO:0000256" key="2">
    <source>
        <dbReference type="ARBA" id="ARBA00023004"/>
    </source>
</evidence>
<dbReference type="PANTHER" id="PTHR43122:SF2">
    <property type="entry name" value="FERREDOXIN SUBUNIT OF PYRUVATE:FLAVODOXIN OXIDOREDUCTASE"/>
    <property type="match status" value="1"/>
</dbReference>
<dbReference type="Gene3D" id="3.30.70.20">
    <property type="match status" value="1"/>
</dbReference>
<feature type="domain" description="4Fe-4S ferredoxin-type" evidence="4">
    <location>
        <begin position="2"/>
        <end position="31"/>
    </location>
</feature>
<evidence type="ECO:0000313" key="5">
    <source>
        <dbReference type="EMBL" id="TDT52093.1"/>
    </source>
</evidence>
<dbReference type="SUPFAM" id="SSF54862">
    <property type="entry name" value="4Fe-4S ferredoxins"/>
    <property type="match status" value="1"/>
</dbReference>
<evidence type="ECO:0000256" key="1">
    <source>
        <dbReference type="ARBA" id="ARBA00022723"/>
    </source>
</evidence>
<dbReference type="EMBL" id="SOAZ01000014">
    <property type="protein sequence ID" value="TDT52093.1"/>
    <property type="molecule type" value="Genomic_DNA"/>
</dbReference>
<dbReference type="InterPro" id="IPR017896">
    <property type="entry name" value="4Fe4S_Fe-S-bd"/>
</dbReference>
<dbReference type="PROSITE" id="PS51379">
    <property type="entry name" value="4FE4S_FER_2"/>
    <property type="match status" value="2"/>
</dbReference>
<dbReference type="OrthoDB" id="9804603at2"/>
<dbReference type="AlphaFoldDB" id="A0A4R7KB21"/>
<proteinExistence type="predicted"/>
<sequence length="69" mass="7680">MARVTFREDRCKGCGLCISVCPTKIIEFDQRLNVKGYHPAIVTEANMSKCIGCASCARMCPDLVIRVEK</sequence>
<dbReference type="GO" id="GO:0051536">
    <property type="term" value="F:iron-sulfur cluster binding"/>
    <property type="evidence" value="ECO:0007669"/>
    <property type="project" value="UniProtKB-KW"/>
</dbReference>
<evidence type="ECO:0000256" key="3">
    <source>
        <dbReference type="ARBA" id="ARBA00023014"/>
    </source>
</evidence>
<feature type="domain" description="4Fe-4S ferredoxin-type" evidence="4">
    <location>
        <begin position="41"/>
        <end position="69"/>
    </location>
</feature>
<keyword evidence="2" id="KW-0408">Iron</keyword>
<dbReference type="RefSeq" id="WP_133628487.1">
    <property type="nucleotide sequence ID" value="NZ_SOAZ01000014.1"/>
</dbReference>
<dbReference type="Gene3D" id="3.30.70.3270">
    <property type="match status" value="1"/>
</dbReference>
<evidence type="ECO:0000313" key="6">
    <source>
        <dbReference type="Proteomes" id="UP000295325"/>
    </source>
</evidence>
<dbReference type="InterPro" id="IPR017900">
    <property type="entry name" value="4Fe4S_Fe_S_CS"/>
</dbReference>
<dbReference type="PANTHER" id="PTHR43122">
    <property type="entry name" value="FERREDOXIN SUBUNIT OF PYRUVATE:FLAVODOXIN OXIDOREDUCTASE-RELATED"/>
    <property type="match status" value="1"/>
</dbReference>
<dbReference type="PROSITE" id="PS00198">
    <property type="entry name" value="4FE4S_FER_1"/>
    <property type="match status" value="2"/>
</dbReference>
<gene>
    <name evidence="5" type="ORF">EDD71_11474</name>
</gene>
<organism evidence="5 6">
    <name type="scientific">Fonticella tunisiensis</name>
    <dbReference type="NCBI Taxonomy" id="1096341"/>
    <lineage>
        <taxon>Bacteria</taxon>
        <taxon>Bacillati</taxon>
        <taxon>Bacillota</taxon>
        <taxon>Clostridia</taxon>
        <taxon>Eubacteriales</taxon>
        <taxon>Clostridiaceae</taxon>
        <taxon>Fonticella</taxon>
    </lineage>
</organism>
<keyword evidence="1" id="KW-0479">Metal-binding</keyword>